<feature type="compositionally biased region" description="Polar residues" evidence="1">
    <location>
        <begin position="7"/>
        <end position="23"/>
    </location>
</feature>
<reference evidence="2" key="3">
    <citation type="submission" date="2023-03" db="UniProtKB">
        <authorList>
            <consortium name="EnsemblPlants"/>
        </authorList>
    </citation>
    <scope>IDENTIFICATION</scope>
    <source>
        <strain evidence="2">cv. Chiifu-401-42</strain>
    </source>
</reference>
<proteinExistence type="predicted"/>
<evidence type="ECO:0000256" key="1">
    <source>
        <dbReference type="SAM" id="MobiDB-lite"/>
    </source>
</evidence>
<dbReference type="EnsemblPlants" id="Bra040800.1">
    <property type="protein sequence ID" value="Bra040800.1-P"/>
    <property type="gene ID" value="Bra040800"/>
</dbReference>
<organism evidence="2 3">
    <name type="scientific">Brassica campestris</name>
    <name type="common">Field mustard</name>
    <dbReference type="NCBI Taxonomy" id="3711"/>
    <lineage>
        <taxon>Eukaryota</taxon>
        <taxon>Viridiplantae</taxon>
        <taxon>Streptophyta</taxon>
        <taxon>Embryophyta</taxon>
        <taxon>Tracheophyta</taxon>
        <taxon>Spermatophyta</taxon>
        <taxon>Magnoliopsida</taxon>
        <taxon>eudicotyledons</taxon>
        <taxon>Gunneridae</taxon>
        <taxon>Pentapetalae</taxon>
        <taxon>rosids</taxon>
        <taxon>malvids</taxon>
        <taxon>Brassicales</taxon>
        <taxon>Brassicaceae</taxon>
        <taxon>Brassiceae</taxon>
        <taxon>Brassica</taxon>
    </lineage>
</organism>
<feature type="region of interest" description="Disordered" evidence="1">
    <location>
        <begin position="1"/>
        <end position="28"/>
    </location>
</feature>
<name>M4FI71_BRACM</name>
<evidence type="ECO:0000313" key="3">
    <source>
        <dbReference type="Proteomes" id="UP000011750"/>
    </source>
</evidence>
<reference evidence="3" key="2">
    <citation type="journal article" date="2018" name="Hortic Res">
        <title>Improved Brassica rapa reference genome by single-molecule sequencing and chromosome conformation capture technologies.</title>
        <authorList>
            <person name="Zhang L."/>
            <person name="Cai X."/>
            <person name="Wu J."/>
            <person name="Liu M."/>
            <person name="Grob S."/>
            <person name="Cheng F."/>
            <person name="Liang J."/>
            <person name="Cai C."/>
            <person name="Liu Z."/>
            <person name="Liu B."/>
            <person name="Wang F."/>
            <person name="Li S."/>
            <person name="Liu F."/>
            <person name="Li X."/>
            <person name="Cheng L."/>
            <person name="Yang W."/>
            <person name="Li M.H."/>
            <person name="Grossniklaus U."/>
            <person name="Zheng H."/>
            <person name="Wang X."/>
        </authorList>
    </citation>
    <scope>NUCLEOTIDE SEQUENCE [LARGE SCALE GENOMIC DNA]</scope>
    <source>
        <strain evidence="3">cv. Chiifu-401-42</strain>
    </source>
</reference>
<dbReference type="AlphaFoldDB" id="M4FI71"/>
<dbReference type="Gramene" id="Bra040800.1">
    <property type="protein sequence ID" value="Bra040800.1-P"/>
    <property type="gene ID" value="Bra040800"/>
</dbReference>
<reference evidence="3" key="1">
    <citation type="journal article" date="2011" name="Nat. Genet.">
        <title>The genome of the mesopolyploid crop species Brassica rapa.</title>
        <authorList>
            <consortium name="Brassica rapa Genome Sequencing Project Consortium"/>
            <person name="Wang X."/>
            <person name="Wang H."/>
            <person name="Wang J."/>
            <person name="Sun R."/>
            <person name="Wu J."/>
            <person name="Liu S."/>
            <person name="Bai Y."/>
            <person name="Mun J.H."/>
            <person name="Bancroft I."/>
            <person name="Cheng F."/>
            <person name="Huang S."/>
            <person name="Li X."/>
            <person name="Hua W."/>
            <person name="Wang J."/>
            <person name="Wang X."/>
            <person name="Freeling M."/>
            <person name="Pires J.C."/>
            <person name="Paterson A.H."/>
            <person name="Chalhoub B."/>
            <person name="Wang B."/>
            <person name="Hayward A."/>
            <person name="Sharpe A.G."/>
            <person name="Park B.S."/>
            <person name="Weisshaar B."/>
            <person name="Liu B."/>
            <person name="Li B."/>
            <person name="Liu B."/>
            <person name="Tong C."/>
            <person name="Song C."/>
            <person name="Duran C."/>
            <person name="Peng C."/>
            <person name="Geng C."/>
            <person name="Koh C."/>
            <person name="Lin C."/>
            <person name="Edwards D."/>
            <person name="Mu D."/>
            <person name="Shen D."/>
            <person name="Soumpourou E."/>
            <person name="Li F."/>
            <person name="Fraser F."/>
            <person name="Conant G."/>
            <person name="Lassalle G."/>
            <person name="King G.J."/>
            <person name="Bonnema G."/>
            <person name="Tang H."/>
            <person name="Wang H."/>
            <person name="Belcram H."/>
            <person name="Zhou H."/>
            <person name="Hirakawa H."/>
            <person name="Abe H."/>
            <person name="Guo H."/>
            <person name="Wang H."/>
            <person name="Jin H."/>
            <person name="Parkin I.A."/>
            <person name="Batley J."/>
            <person name="Kim J.S."/>
            <person name="Just J."/>
            <person name="Li J."/>
            <person name="Xu J."/>
            <person name="Deng J."/>
            <person name="Kim J.A."/>
            <person name="Li J."/>
            <person name="Yu J."/>
            <person name="Meng J."/>
            <person name="Wang J."/>
            <person name="Min J."/>
            <person name="Poulain J."/>
            <person name="Wang J."/>
            <person name="Hatakeyama K."/>
            <person name="Wu K."/>
            <person name="Wang L."/>
            <person name="Fang L."/>
            <person name="Trick M."/>
            <person name="Links M.G."/>
            <person name="Zhao M."/>
            <person name="Jin M."/>
            <person name="Ramchiary N."/>
            <person name="Drou N."/>
            <person name="Berkman P.J."/>
            <person name="Cai Q."/>
            <person name="Huang Q."/>
            <person name="Li R."/>
            <person name="Tabata S."/>
            <person name="Cheng S."/>
            <person name="Zhang S."/>
            <person name="Zhang S."/>
            <person name="Huang S."/>
            <person name="Sato S."/>
            <person name="Sun S."/>
            <person name="Kwon S.J."/>
            <person name="Choi S.R."/>
            <person name="Lee T.H."/>
            <person name="Fan W."/>
            <person name="Zhao X."/>
            <person name="Tan X."/>
            <person name="Xu X."/>
            <person name="Wang Y."/>
            <person name="Qiu Y."/>
            <person name="Yin Y."/>
            <person name="Li Y."/>
            <person name="Du Y."/>
            <person name="Liao Y."/>
            <person name="Lim Y."/>
            <person name="Narusaka Y."/>
            <person name="Wang Y."/>
            <person name="Wang Z."/>
            <person name="Li Z."/>
            <person name="Wang Z."/>
            <person name="Xiong Z."/>
            <person name="Zhang Z."/>
        </authorList>
    </citation>
    <scope>NUCLEOTIDE SEQUENCE [LARGE SCALE GENOMIC DNA]</scope>
    <source>
        <strain evidence="3">cv. Chiifu-401-42</strain>
    </source>
</reference>
<dbReference type="HOGENOM" id="CLU_2501122_0_0_1"/>
<accession>M4FI71</accession>
<dbReference type="InParanoid" id="M4FI71"/>
<sequence length="86" mass="9242">MGDRRANSSAGDQRANSGNQGDNGETRHVLSAKMSAFLNLTLQKLCSKRSSKKGTFKSKVICQLAAHTAVGRHHQLSTGQHPLESP</sequence>
<dbReference type="Proteomes" id="UP000011750">
    <property type="component" value="Unassembled WGS sequence"/>
</dbReference>
<protein>
    <submittedName>
        <fullName evidence="2">Uncharacterized protein</fullName>
    </submittedName>
</protein>
<evidence type="ECO:0000313" key="2">
    <source>
        <dbReference type="EnsemblPlants" id="Bra040800.1-P"/>
    </source>
</evidence>
<keyword evidence="3" id="KW-1185">Reference proteome</keyword>